<protein>
    <submittedName>
        <fullName evidence="1">Surfeit locus protein 1</fullName>
    </submittedName>
</protein>
<dbReference type="AlphaFoldDB" id="A0A161M1M0"/>
<sequence length="80" mass="9760">RKFKFLYHRVLFRMLSRAYGFFCNFVTHSKRFESHSEEEFITVNRQLLTNNLFLSKERLVPAFSKNIIERPSSLRNMKEK</sequence>
<feature type="non-terminal residue" evidence="1">
    <location>
        <position position="1"/>
    </location>
</feature>
<reference evidence="1" key="2">
    <citation type="journal article" date="2017" name="J. Med. Entomol.">
        <title>Transcriptome Analysis of the Triatoma infestans (Hemiptera: Reduviidae) Integument.</title>
        <authorList>
            <person name="Calderon-Fernandez G.M."/>
            <person name="Moriconi D.E."/>
            <person name="Dulbecco A.B."/>
            <person name="Juarez M.P."/>
        </authorList>
    </citation>
    <scope>NUCLEOTIDE SEQUENCE</scope>
    <source>
        <strain evidence="1">Int1</strain>
        <tissue evidence="1">Integument</tissue>
    </source>
</reference>
<organism evidence="1">
    <name type="scientific">Triatoma infestans</name>
    <name type="common">Assassin bug</name>
    <dbReference type="NCBI Taxonomy" id="30076"/>
    <lineage>
        <taxon>Eukaryota</taxon>
        <taxon>Metazoa</taxon>
        <taxon>Ecdysozoa</taxon>
        <taxon>Arthropoda</taxon>
        <taxon>Hexapoda</taxon>
        <taxon>Insecta</taxon>
        <taxon>Pterygota</taxon>
        <taxon>Neoptera</taxon>
        <taxon>Paraneoptera</taxon>
        <taxon>Hemiptera</taxon>
        <taxon>Heteroptera</taxon>
        <taxon>Panheteroptera</taxon>
        <taxon>Cimicomorpha</taxon>
        <taxon>Reduviidae</taxon>
        <taxon>Triatominae</taxon>
        <taxon>Triatoma</taxon>
    </lineage>
</organism>
<name>A0A161M1M0_TRIIF</name>
<evidence type="ECO:0000313" key="1">
    <source>
        <dbReference type="EMBL" id="JAR96163.1"/>
    </source>
</evidence>
<dbReference type="EMBL" id="GEMB01007210">
    <property type="protein sequence ID" value="JAR96163.1"/>
    <property type="molecule type" value="Transcribed_RNA"/>
</dbReference>
<accession>A0A161M1M0</accession>
<proteinExistence type="predicted"/>
<reference evidence="1" key="1">
    <citation type="submission" date="2016-04" db="EMBL/GenBank/DDBJ databases">
        <authorList>
            <person name="Calderon-Fernandez G.M.Sr."/>
        </authorList>
    </citation>
    <scope>NUCLEOTIDE SEQUENCE</scope>
    <source>
        <strain evidence="1">Int1</strain>
        <tissue evidence="1">Integument</tissue>
    </source>
</reference>